<evidence type="ECO:0000313" key="3">
    <source>
        <dbReference type="EMBL" id="MFC3105244.1"/>
    </source>
</evidence>
<feature type="transmembrane region" description="Helical" evidence="1">
    <location>
        <begin position="146"/>
        <end position="166"/>
    </location>
</feature>
<keyword evidence="1" id="KW-0472">Membrane</keyword>
<gene>
    <name evidence="3" type="ORF">ACFOSU_15285</name>
</gene>
<organism evidence="3 4">
    <name type="scientific">Salinisphaera aquimarina</name>
    <dbReference type="NCBI Taxonomy" id="2094031"/>
    <lineage>
        <taxon>Bacteria</taxon>
        <taxon>Pseudomonadati</taxon>
        <taxon>Pseudomonadota</taxon>
        <taxon>Gammaproteobacteria</taxon>
        <taxon>Salinisphaerales</taxon>
        <taxon>Salinisphaeraceae</taxon>
        <taxon>Salinisphaera</taxon>
    </lineage>
</organism>
<dbReference type="Proteomes" id="UP001595462">
    <property type="component" value="Unassembled WGS sequence"/>
</dbReference>
<keyword evidence="4" id="KW-1185">Reference proteome</keyword>
<evidence type="ECO:0000313" key="4">
    <source>
        <dbReference type="Proteomes" id="UP001595462"/>
    </source>
</evidence>
<accession>A0ABV7ERB3</accession>
<protein>
    <submittedName>
        <fullName evidence="3">VanZ family protein</fullName>
    </submittedName>
</protein>
<keyword evidence="1" id="KW-0812">Transmembrane</keyword>
<feature type="transmembrane region" description="Helical" evidence="1">
    <location>
        <begin position="218"/>
        <end position="237"/>
    </location>
</feature>
<feature type="transmembrane region" description="Helical" evidence="1">
    <location>
        <begin position="115"/>
        <end position="134"/>
    </location>
</feature>
<feature type="transmembrane region" description="Helical" evidence="1">
    <location>
        <begin position="243"/>
        <end position="259"/>
    </location>
</feature>
<feature type="transmembrane region" description="Helical" evidence="1">
    <location>
        <begin position="365"/>
        <end position="383"/>
    </location>
</feature>
<feature type="transmembrane region" description="Helical" evidence="1">
    <location>
        <begin position="9"/>
        <end position="29"/>
    </location>
</feature>
<feature type="transmembrane region" description="Helical" evidence="1">
    <location>
        <begin position="334"/>
        <end position="353"/>
    </location>
</feature>
<comment type="caution">
    <text evidence="3">The sequence shown here is derived from an EMBL/GenBank/DDBJ whole genome shotgun (WGS) entry which is preliminary data.</text>
</comment>
<sequence length="407" mass="43964">MTKPLINPYLVVATVLSAVFIVYGSLYPFEFHARSGEALATLLTTWHFRLEHAGNLIGNVLFYAPLGLFAVLALHARVNALARLSLALLIGTALCFSMELLQFYVDGRVSTFADIYPNMLGSVLGGCVGLVVGANRQATRALGAHAEPIPLLLAGAFIAYRLFPYVPSLDLHQYWRALKPVLFDPQLHVFGVTRYAVTWLVVAALGRALVGAPRSWPLLALAVACVLAAKIAIVNNSVSADELVGAAAALTLWLALNRVSIRPQSLLLATALGLLVVAERLQPFDFGAGTQAFGWLPFRSWLHGSMGLNAQSILEKFFLYGSLIWLLRRAGSGLAFAGISVALALLATSILQTHLPGRSAELTDAVMALLISAAFALMPRTIGAPEPVDRPLSPQSPWRAYRREYRN</sequence>
<feature type="transmembrane region" description="Helical" evidence="1">
    <location>
        <begin position="186"/>
        <end position="206"/>
    </location>
</feature>
<evidence type="ECO:0000256" key="1">
    <source>
        <dbReference type="SAM" id="Phobius"/>
    </source>
</evidence>
<name>A0ABV7ERB3_9GAMM</name>
<dbReference type="Pfam" id="PF04892">
    <property type="entry name" value="VanZ"/>
    <property type="match status" value="1"/>
</dbReference>
<proteinExistence type="predicted"/>
<reference evidence="4" key="1">
    <citation type="journal article" date="2019" name="Int. J. Syst. Evol. Microbiol.">
        <title>The Global Catalogue of Microorganisms (GCM) 10K type strain sequencing project: providing services to taxonomists for standard genome sequencing and annotation.</title>
        <authorList>
            <consortium name="The Broad Institute Genomics Platform"/>
            <consortium name="The Broad Institute Genome Sequencing Center for Infectious Disease"/>
            <person name="Wu L."/>
            <person name="Ma J."/>
        </authorList>
    </citation>
    <scope>NUCLEOTIDE SEQUENCE [LARGE SCALE GENOMIC DNA]</scope>
    <source>
        <strain evidence="4">KCTC 52640</strain>
    </source>
</reference>
<dbReference type="InterPro" id="IPR006976">
    <property type="entry name" value="VanZ-like"/>
</dbReference>
<dbReference type="EMBL" id="JBHRSS010000007">
    <property type="protein sequence ID" value="MFC3105244.1"/>
    <property type="molecule type" value="Genomic_DNA"/>
</dbReference>
<keyword evidence="1" id="KW-1133">Transmembrane helix</keyword>
<feature type="transmembrane region" description="Helical" evidence="1">
    <location>
        <begin position="81"/>
        <end position="103"/>
    </location>
</feature>
<feature type="domain" description="VanZ-like" evidence="2">
    <location>
        <begin position="25"/>
        <end position="126"/>
    </location>
</feature>
<feature type="transmembrane region" description="Helical" evidence="1">
    <location>
        <begin position="56"/>
        <end position="74"/>
    </location>
</feature>
<dbReference type="RefSeq" id="WP_380690804.1">
    <property type="nucleotide sequence ID" value="NZ_JBHRSS010000007.1"/>
</dbReference>
<evidence type="ECO:0000259" key="2">
    <source>
        <dbReference type="Pfam" id="PF04892"/>
    </source>
</evidence>